<feature type="region of interest" description="Disordered" evidence="1">
    <location>
        <begin position="1"/>
        <end position="46"/>
    </location>
</feature>
<reference evidence="2" key="1">
    <citation type="journal article" date="2020" name="Stud. Mycol.">
        <title>101 Dothideomycetes genomes: a test case for predicting lifestyles and emergence of pathogens.</title>
        <authorList>
            <person name="Haridas S."/>
            <person name="Albert R."/>
            <person name="Binder M."/>
            <person name="Bloem J."/>
            <person name="Labutti K."/>
            <person name="Salamov A."/>
            <person name="Andreopoulos B."/>
            <person name="Baker S."/>
            <person name="Barry K."/>
            <person name="Bills G."/>
            <person name="Bluhm B."/>
            <person name="Cannon C."/>
            <person name="Castanera R."/>
            <person name="Culley D."/>
            <person name="Daum C."/>
            <person name="Ezra D."/>
            <person name="Gonzalez J."/>
            <person name="Henrissat B."/>
            <person name="Kuo A."/>
            <person name="Liang C."/>
            <person name="Lipzen A."/>
            <person name="Lutzoni F."/>
            <person name="Magnuson J."/>
            <person name="Mondo S."/>
            <person name="Nolan M."/>
            <person name="Ohm R."/>
            <person name="Pangilinan J."/>
            <person name="Park H.-J."/>
            <person name="Ramirez L."/>
            <person name="Alfaro M."/>
            <person name="Sun H."/>
            <person name="Tritt A."/>
            <person name="Yoshinaga Y."/>
            <person name="Zwiers L.-H."/>
            <person name="Turgeon B."/>
            <person name="Goodwin S."/>
            <person name="Spatafora J."/>
            <person name="Crous P."/>
            <person name="Grigoriev I."/>
        </authorList>
    </citation>
    <scope>NUCLEOTIDE SEQUENCE</scope>
    <source>
        <strain evidence="2">ATCC 36951</strain>
    </source>
</reference>
<name>A0A6A6D7Q3_ZASCE</name>
<proteinExistence type="predicted"/>
<dbReference type="RefSeq" id="XP_033675098.1">
    <property type="nucleotide sequence ID" value="XM_033811130.1"/>
</dbReference>
<evidence type="ECO:0000313" key="2">
    <source>
        <dbReference type="EMBL" id="KAF2174209.1"/>
    </source>
</evidence>
<sequence length="184" mass="20109">MIASTKSGISGSTSCITSAPSQPSVTVWGNKHTSNAASNAEHEPSQLHTHFPGTSIYDQDRDLTHLAWSTLCHAPTTNYLPPSLAQPTEPTYSAPLALRLETVSLPLQTSHPSSPLPSMPLPVKPIPWNRPTKEHSANVFKTLGLAWPRATLIPVQRRRTRLFVVVPIPWTKDSPVKEVECTIP</sequence>
<dbReference type="AlphaFoldDB" id="A0A6A6D7Q3"/>
<accession>A0A6A6D7Q3</accession>
<evidence type="ECO:0000256" key="1">
    <source>
        <dbReference type="SAM" id="MobiDB-lite"/>
    </source>
</evidence>
<organism evidence="2 3">
    <name type="scientific">Zasmidium cellare ATCC 36951</name>
    <dbReference type="NCBI Taxonomy" id="1080233"/>
    <lineage>
        <taxon>Eukaryota</taxon>
        <taxon>Fungi</taxon>
        <taxon>Dikarya</taxon>
        <taxon>Ascomycota</taxon>
        <taxon>Pezizomycotina</taxon>
        <taxon>Dothideomycetes</taxon>
        <taxon>Dothideomycetidae</taxon>
        <taxon>Mycosphaerellales</taxon>
        <taxon>Mycosphaerellaceae</taxon>
        <taxon>Zasmidium</taxon>
    </lineage>
</organism>
<dbReference type="Proteomes" id="UP000799537">
    <property type="component" value="Unassembled WGS sequence"/>
</dbReference>
<dbReference type="GeneID" id="54564402"/>
<evidence type="ECO:0000313" key="3">
    <source>
        <dbReference type="Proteomes" id="UP000799537"/>
    </source>
</evidence>
<feature type="compositionally biased region" description="Polar residues" evidence="1">
    <location>
        <begin position="20"/>
        <end position="38"/>
    </location>
</feature>
<keyword evidence="3" id="KW-1185">Reference proteome</keyword>
<dbReference type="EMBL" id="ML993579">
    <property type="protein sequence ID" value="KAF2174209.1"/>
    <property type="molecule type" value="Genomic_DNA"/>
</dbReference>
<feature type="compositionally biased region" description="Low complexity" evidence="1">
    <location>
        <begin position="1"/>
        <end position="19"/>
    </location>
</feature>
<protein>
    <submittedName>
        <fullName evidence="2">Uncharacterized protein</fullName>
    </submittedName>
</protein>
<gene>
    <name evidence="2" type="ORF">M409DRAFT_49068</name>
</gene>